<dbReference type="EMBL" id="LAZR01031322">
    <property type="protein sequence ID" value="KKL54098.1"/>
    <property type="molecule type" value="Genomic_DNA"/>
</dbReference>
<reference evidence="1" key="1">
    <citation type="journal article" date="2015" name="Nature">
        <title>Complex archaea that bridge the gap between prokaryotes and eukaryotes.</title>
        <authorList>
            <person name="Spang A."/>
            <person name="Saw J.H."/>
            <person name="Jorgensen S.L."/>
            <person name="Zaremba-Niedzwiedzka K."/>
            <person name="Martijn J."/>
            <person name="Lind A.E."/>
            <person name="van Eijk R."/>
            <person name="Schleper C."/>
            <person name="Guy L."/>
            <person name="Ettema T.J."/>
        </authorList>
    </citation>
    <scope>NUCLEOTIDE SEQUENCE</scope>
</reference>
<gene>
    <name evidence="1" type="ORF">LCGC14_2268830</name>
</gene>
<dbReference type="AlphaFoldDB" id="A0A0F9CXL2"/>
<protein>
    <submittedName>
        <fullName evidence="1">Uncharacterized protein</fullName>
    </submittedName>
</protein>
<comment type="caution">
    <text evidence="1">The sequence shown here is derived from an EMBL/GenBank/DDBJ whole genome shotgun (WGS) entry which is preliminary data.</text>
</comment>
<sequence>MVDERKQIKVSEEVKTFLDKNKLVEREPYDGVLRRLLKMPIKNLQVVVSPGVVLPMKH</sequence>
<organism evidence="1">
    <name type="scientific">marine sediment metagenome</name>
    <dbReference type="NCBI Taxonomy" id="412755"/>
    <lineage>
        <taxon>unclassified sequences</taxon>
        <taxon>metagenomes</taxon>
        <taxon>ecological metagenomes</taxon>
    </lineage>
</organism>
<name>A0A0F9CXL2_9ZZZZ</name>
<proteinExistence type="predicted"/>
<accession>A0A0F9CXL2</accession>
<evidence type="ECO:0000313" key="1">
    <source>
        <dbReference type="EMBL" id="KKL54098.1"/>
    </source>
</evidence>